<dbReference type="Proteomes" id="UP000193870">
    <property type="component" value="Unassembled WGS sequence"/>
</dbReference>
<dbReference type="InterPro" id="IPR007730">
    <property type="entry name" value="SPOR-like_dom"/>
</dbReference>
<keyword evidence="1" id="KW-0812">Transmembrane</keyword>
<dbReference type="EMBL" id="FWFV01000008">
    <property type="protein sequence ID" value="SLN58478.1"/>
    <property type="molecule type" value="Genomic_DNA"/>
</dbReference>
<reference evidence="3 4" key="1">
    <citation type="submission" date="2017-03" db="EMBL/GenBank/DDBJ databases">
        <authorList>
            <person name="Afonso C.L."/>
            <person name="Miller P.J."/>
            <person name="Scott M.A."/>
            <person name="Spackman E."/>
            <person name="Goraichik I."/>
            <person name="Dimitrov K.M."/>
            <person name="Suarez D.L."/>
            <person name="Swayne D.E."/>
        </authorList>
    </citation>
    <scope>NUCLEOTIDE SEQUENCE [LARGE SCALE GENOMIC DNA]</scope>
    <source>
        <strain evidence="3 4">CECT 7066</strain>
    </source>
</reference>
<keyword evidence="1" id="KW-0472">Membrane</keyword>
<evidence type="ECO:0000313" key="3">
    <source>
        <dbReference type="EMBL" id="SLN58478.1"/>
    </source>
</evidence>
<organism evidence="3 4">
    <name type="scientific">Palleronia marisminoris</name>
    <dbReference type="NCBI Taxonomy" id="315423"/>
    <lineage>
        <taxon>Bacteria</taxon>
        <taxon>Pseudomonadati</taxon>
        <taxon>Pseudomonadota</taxon>
        <taxon>Alphaproteobacteria</taxon>
        <taxon>Rhodobacterales</taxon>
        <taxon>Roseobacteraceae</taxon>
        <taxon>Palleronia</taxon>
    </lineage>
</organism>
<dbReference type="PROSITE" id="PS51724">
    <property type="entry name" value="SPOR"/>
    <property type="match status" value="1"/>
</dbReference>
<dbReference type="InterPro" id="IPR036680">
    <property type="entry name" value="SPOR-like_sf"/>
</dbReference>
<sequence>MTDYVYDEPAELELPEGRGAKAQRLVNAAGAMVSLGLVAGMCVWGYQLLVRDVSGVPVIEALEGAFRVAPEDPGGMTAPHQGLQVNEIAAVGSASGPVDQVRLAPGAEPLSDEDRAWGELLETPAEEAEDVLVDAGEGAVTTEMALLDEAGTPSPTMGSNDDEAAAEVIEDRPEDADPVELAIAEALAGPDVNETDSLRPQLRPEGVPAMQIASVEPVRATMTMATSNQEVDLANLPKGTRLVQLGAFASPEVARGEWDKLTGRFGEFFGDKRMVVQEAISGGKTFFRLRAEGFEDLADARRFCSALTAQRADCIPVEVR</sequence>
<feature type="domain" description="SPOR" evidence="2">
    <location>
        <begin position="235"/>
        <end position="320"/>
    </location>
</feature>
<name>A0A1Y5TBV6_9RHOB</name>
<evidence type="ECO:0000313" key="4">
    <source>
        <dbReference type="Proteomes" id="UP000193870"/>
    </source>
</evidence>
<dbReference type="AlphaFoldDB" id="A0A1Y5TBV6"/>
<dbReference type="GO" id="GO:0042834">
    <property type="term" value="F:peptidoglycan binding"/>
    <property type="evidence" value="ECO:0007669"/>
    <property type="project" value="InterPro"/>
</dbReference>
<accession>A0A1Y5TBV6</accession>
<proteinExistence type="predicted"/>
<feature type="transmembrane region" description="Helical" evidence="1">
    <location>
        <begin position="25"/>
        <end position="46"/>
    </location>
</feature>
<keyword evidence="1" id="KW-1133">Transmembrane helix</keyword>
<dbReference type="RefSeq" id="WP_245749690.1">
    <property type="nucleotide sequence ID" value="NZ_FOPF01000008.1"/>
</dbReference>
<keyword evidence="4" id="KW-1185">Reference proteome</keyword>
<dbReference type="Gene3D" id="3.30.70.1070">
    <property type="entry name" value="Sporulation related repeat"/>
    <property type="match status" value="1"/>
</dbReference>
<dbReference type="STRING" id="315423.SAMN04488020_108148"/>
<protein>
    <submittedName>
        <fullName evidence="3">Sporulation related domain protein</fullName>
    </submittedName>
</protein>
<dbReference type="Pfam" id="PF05036">
    <property type="entry name" value="SPOR"/>
    <property type="match status" value="1"/>
</dbReference>
<evidence type="ECO:0000256" key="1">
    <source>
        <dbReference type="SAM" id="Phobius"/>
    </source>
</evidence>
<gene>
    <name evidence="3" type="ORF">PAM7066_02856</name>
</gene>
<evidence type="ECO:0000259" key="2">
    <source>
        <dbReference type="PROSITE" id="PS51724"/>
    </source>
</evidence>